<dbReference type="AlphaFoldDB" id="W0A8Y2"/>
<dbReference type="Proteomes" id="UP000018851">
    <property type="component" value="Chromosome"/>
</dbReference>
<dbReference type="Pfam" id="PF00583">
    <property type="entry name" value="Acetyltransf_1"/>
    <property type="match status" value="1"/>
</dbReference>
<dbReference type="PROSITE" id="PS51186">
    <property type="entry name" value="GNAT"/>
    <property type="match status" value="1"/>
</dbReference>
<dbReference type="HOGENOM" id="CLU_098389_0_0_5"/>
<dbReference type="KEGG" id="ssan:NX02_05320"/>
<sequence length="187" mass="20520">MIFEDALPHDAAGIAALVNRAYRAAGGADGWTNERELIEGPRTSDDGVRRLLERGRIVLLREEADGPIIGCIHVAIDDDGAWHTSMLAVDPDTQAVGSGKAIKQEVERQAMSAGAPRMRMEVIRQRAALIAWHRRRGYEPTGAILPFPYDDPFVGRPLRPDLELIVMEKRLPVAGPDKTNVARGTPQ</sequence>
<evidence type="ECO:0000313" key="2">
    <source>
        <dbReference type="EMBL" id="AHE52803.1"/>
    </source>
</evidence>
<dbReference type="eggNOG" id="COG0456">
    <property type="taxonomic scope" value="Bacteria"/>
</dbReference>
<keyword evidence="3" id="KW-1185">Reference proteome</keyword>
<dbReference type="GO" id="GO:0016747">
    <property type="term" value="F:acyltransferase activity, transferring groups other than amino-acyl groups"/>
    <property type="evidence" value="ECO:0007669"/>
    <property type="project" value="InterPro"/>
</dbReference>
<organism evidence="2 3">
    <name type="scientific">Sphingomonas sanxanigenens DSM 19645 = NX02</name>
    <dbReference type="NCBI Taxonomy" id="1123269"/>
    <lineage>
        <taxon>Bacteria</taxon>
        <taxon>Pseudomonadati</taxon>
        <taxon>Pseudomonadota</taxon>
        <taxon>Alphaproteobacteria</taxon>
        <taxon>Sphingomonadales</taxon>
        <taxon>Sphingomonadaceae</taxon>
        <taxon>Sphingomonas</taxon>
    </lineage>
</organism>
<dbReference type="InterPro" id="IPR016181">
    <property type="entry name" value="Acyl_CoA_acyltransferase"/>
</dbReference>
<feature type="domain" description="N-acetyltransferase" evidence="1">
    <location>
        <begin position="1"/>
        <end position="172"/>
    </location>
</feature>
<reference evidence="2 3" key="1">
    <citation type="submission" date="2013-07" db="EMBL/GenBank/DDBJ databases">
        <title>Completed genome of Sphingomonas sanxanigenens NX02.</title>
        <authorList>
            <person name="Ma T."/>
            <person name="Huang H."/>
            <person name="Wu M."/>
            <person name="Li X."/>
            <person name="Li G."/>
        </authorList>
    </citation>
    <scope>NUCLEOTIDE SEQUENCE [LARGE SCALE GENOMIC DNA]</scope>
    <source>
        <strain evidence="2 3">NX02</strain>
    </source>
</reference>
<name>W0A8Y2_9SPHN</name>
<dbReference type="CDD" id="cd04301">
    <property type="entry name" value="NAT_SF"/>
    <property type="match status" value="1"/>
</dbReference>
<dbReference type="InterPro" id="IPR000182">
    <property type="entry name" value="GNAT_dom"/>
</dbReference>
<dbReference type="STRING" id="1123269.NX02_05320"/>
<dbReference type="RefSeq" id="WP_025291099.1">
    <property type="nucleotide sequence ID" value="NZ_CP006644.1"/>
</dbReference>
<gene>
    <name evidence="2" type="ORF">NX02_05320</name>
</gene>
<accession>W0A8Y2</accession>
<dbReference type="SUPFAM" id="SSF55729">
    <property type="entry name" value="Acyl-CoA N-acyltransferases (Nat)"/>
    <property type="match status" value="1"/>
</dbReference>
<evidence type="ECO:0000313" key="3">
    <source>
        <dbReference type="Proteomes" id="UP000018851"/>
    </source>
</evidence>
<proteinExistence type="predicted"/>
<dbReference type="EMBL" id="CP006644">
    <property type="protein sequence ID" value="AHE52803.1"/>
    <property type="molecule type" value="Genomic_DNA"/>
</dbReference>
<evidence type="ECO:0000259" key="1">
    <source>
        <dbReference type="PROSITE" id="PS51186"/>
    </source>
</evidence>
<dbReference type="PATRIC" id="fig|1123269.5.peg.1036"/>
<dbReference type="Gene3D" id="3.40.630.30">
    <property type="match status" value="1"/>
</dbReference>
<dbReference type="OrthoDB" id="119501at2"/>
<protein>
    <recommendedName>
        <fullName evidence="1">N-acetyltransferase domain-containing protein</fullName>
    </recommendedName>
</protein>